<feature type="chain" id="PRO_5047291332" evidence="4">
    <location>
        <begin position="24"/>
        <end position="196"/>
    </location>
</feature>
<gene>
    <name evidence="6" type="ORF">KQY15_02705</name>
</gene>
<proteinExistence type="inferred from homology"/>
<comment type="similarity">
    <text evidence="1">Belongs to the glutathione peroxidase family.</text>
</comment>
<dbReference type="PROSITE" id="PS51355">
    <property type="entry name" value="GLUTATHIONE_PEROXID_3"/>
    <property type="match status" value="1"/>
</dbReference>
<sequence length="196" mass="21618">MKMNKWLGAAALAGSLMSTSVLANQCGEILGHAMQQLNTRETVDLCEQYQGKTVLVVNTASKCGFTKQFEGLEALYQKYQDKGLVVLGFPSDSFKQEYDDAEKTAEVCYLTYGVKFPMFTTTKVKGDEANPVFKALIAKTGETPSWNFNKYLVSSDEQTVKHFGSRTAPDDKDFIAELEKMLSANNSSESTVKSGE</sequence>
<dbReference type="PANTHER" id="PTHR11592:SF44">
    <property type="entry name" value="GLUTATHIONE PEROXIDASE"/>
    <property type="match status" value="1"/>
</dbReference>
<evidence type="ECO:0000256" key="3">
    <source>
        <dbReference type="ARBA" id="ARBA00023002"/>
    </source>
</evidence>
<protein>
    <submittedName>
        <fullName evidence="6">Glutathione peroxidase</fullName>
    </submittedName>
</protein>
<feature type="domain" description="Thioredoxin" evidence="5">
    <location>
        <begin position="11"/>
        <end position="180"/>
    </location>
</feature>
<evidence type="ECO:0000313" key="6">
    <source>
        <dbReference type="EMBL" id="MBV2128007.1"/>
    </source>
</evidence>
<feature type="signal peptide" evidence="4">
    <location>
        <begin position="1"/>
        <end position="23"/>
    </location>
</feature>
<dbReference type="PIRSF" id="PIRSF000303">
    <property type="entry name" value="Glutathion_perox"/>
    <property type="match status" value="1"/>
</dbReference>
<evidence type="ECO:0000256" key="2">
    <source>
        <dbReference type="ARBA" id="ARBA00022559"/>
    </source>
</evidence>
<dbReference type="GO" id="GO:0004601">
    <property type="term" value="F:peroxidase activity"/>
    <property type="evidence" value="ECO:0007669"/>
    <property type="project" value="UniProtKB-KW"/>
</dbReference>
<reference evidence="6 7" key="1">
    <citation type="submission" date="2021-06" db="EMBL/GenBank/DDBJ databases">
        <title>Rheinheimera indica sp. nov., isolated from deep-sea sediment.</title>
        <authorList>
            <person name="Wang Z."/>
            <person name="Zhang X.-Y."/>
        </authorList>
    </citation>
    <scope>NUCLEOTIDE SEQUENCE [LARGE SCALE GENOMIC DNA]</scope>
    <source>
        <strain evidence="6 7">SM2107</strain>
    </source>
</reference>
<evidence type="ECO:0000256" key="4">
    <source>
        <dbReference type="SAM" id="SignalP"/>
    </source>
</evidence>
<dbReference type="InterPro" id="IPR029759">
    <property type="entry name" value="GPX_AS"/>
</dbReference>
<organism evidence="6 7">
    <name type="scientific">Arsukibacterium indicum</name>
    <dbReference type="NCBI Taxonomy" id="2848612"/>
    <lineage>
        <taxon>Bacteria</taxon>
        <taxon>Pseudomonadati</taxon>
        <taxon>Pseudomonadota</taxon>
        <taxon>Gammaproteobacteria</taxon>
        <taxon>Chromatiales</taxon>
        <taxon>Chromatiaceae</taxon>
        <taxon>Arsukibacterium</taxon>
    </lineage>
</organism>
<accession>A0ABS6MGS5</accession>
<name>A0ABS6MGS5_9GAMM</name>
<keyword evidence="2 6" id="KW-0575">Peroxidase</keyword>
<dbReference type="InterPro" id="IPR013766">
    <property type="entry name" value="Thioredoxin_domain"/>
</dbReference>
<evidence type="ECO:0000256" key="1">
    <source>
        <dbReference type="ARBA" id="ARBA00006926"/>
    </source>
</evidence>
<dbReference type="PROSITE" id="PS00460">
    <property type="entry name" value="GLUTATHIONE_PEROXID_1"/>
    <property type="match status" value="1"/>
</dbReference>
<dbReference type="Pfam" id="PF00255">
    <property type="entry name" value="GSHPx"/>
    <property type="match status" value="1"/>
</dbReference>
<evidence type="ECO:0000259" key="5">
    <source>
        <dbReference type="PROSITE" id="PS51352"/>
    </source>
</evidence>
<dbReference type="InterPro" id="IPR000889">
    <property type="entry name" value="Glutathione_peroxidase"/>
</dbReference>
<dbReference type="CDD" id="cd00340">
    <property type="entry name" value="GSH_Peroxidase"/>
    <property type="match status" value="1"/>
</dbReference>
<keyword evidence="3" id="KW-0560">Oxidoreductase</keyword>
<dbReference type="PANTHER" id="PTHR11592">
    <property type="entry name" value="GLUTATHIONE PEROXIDASE"/>
    <property type="match status" value="1"/>
</dbReference>
<keyword evidence="7" id="KW-1185">Reference proteome</keyword>
<dbReference type="EMBL" id="JAHRID010000001">
    <property type="protein sequence ID" value="MBV2128007.1"/>
    <property type="molecule type" value="Genomic_DNA"/>
</dbReference>
<comment type="caution">
    <text evidence="6">The sequence shown here is derived from an EMBL/GenBank/DDBJ whole genome shotgun (WGS) entry which is preliminary data.</text>
</comment>
<dbReference type="PROSITE" id="PS51352">
    <property type="entry name" value="THIOREDOXIN_2"/>
    <property type="match status" value="1"/>
</dbReference>
<dbReference type="Proteomes" id="UP000704611">
    <property type="component" value="Unassembled WGS sequence"/>
</dbReference>
<evidence type="ECO:0000313" key="7">
    <source>
        <dbReference type="Proteomes" id="UP000704611"/>
    </source>
</evidence>
<keyword evidence="4" id="KW-0732">Signal</keyword>